<proteinExistence type="predicted"/>
<name>A0A1V6MZX2_METAZ</name>
<keyword evidence="3" id="KW-1185">Reference proteome</keyword>
<dbReference type="RefSeq" id="WP_080461160.1">
    <property type="nucleotide sequence ID" value="NZ_JXMW01000031.1"/>
</dbReference>
<keyword evidence="1" id="KW-0175">Coiled coil</keyword>
<gene>
    <name evidence="2" type="ORF">MBBAR_31c00270</name>
</gene>
<evidence type="ECO:0000256" key="1">
    <source>
        <dbReference type="SAM" id="Coils"/>
    </source>
</evidence>
<evidence type="ECO:0000313" key="2">
    <source>
        <dbReference type="EMBL" id="OQD57991.1"/>
    </source>
</evidence>
<comment type="caution">
    <text evidence="2">The sequence shown here is derived from an EMBL/GenBank/DDBJ whole genome shotgun (WGS) entry which is preliminary data.</text>
</comment>
<reference evidence="2 3" key="1">
    <citation type="submission" date="2014-12" db="EMBL/GenBank/DDBJ databases">
        <title>Genome sequence of Methanobrevibacter arboriphilicus DH1, DSM1125.</title>
        <authorList>
            <person name="Poehlein A."/>
            <person name="Thauer R.K."/>
            <person name="Seedorf H."/>
            <person name="Daniel R."/>
        </authorList>
    </citation>
    <scope>NUCLEOTIDE SEQUENCE [LARGE SCALE GENOMIC DNA]</scope>
    <source>
        <strain evidence="2 3">DH1</strain>
    </source>
</reference>
<dbReference type="AlphaFoldDB" id="A0A1V6MZX2"/>
<dbReference type="Proteomes" id="UP000191661">
    <property type="component" value="Unassembled WGS sequence"/>
</dbReference>
<feature type="coiled-coil region" evidence="1">
    <location>
        <begin position="2"/>
        <end position="57"/>
    </location>
</feature>
<sequence>MDSNLKEEFERVKKELSKTKTELELVENKLEYCQNRLLDIRNEKDNLKKEIIKYETIDIEKKLNDSQKLSDEFLKQKHRLEITKELLDDSREEILLLKEIINDFKNLSSFDFIRSNYPNNLDEYFIKYEKYAKYKNKEHIKYKR</sequence>
<dbReference type="EMBL" id="JXMW01000031">
    <property type="protein sequence ID" value="OQD57991.1"/>
    <property type="molecule type" value="Genomic_DNA"/>
</dbReference>
<dbReference type="OrthoDB" id="80968at2157"/>
<organism evidence="2 3">
    <name type="scientific">Methanobrevibacter arboriphilus JCM 13429 = DSM 1125</name>
    <dbReference type="NCBI Taxonomy" id="1300164"/>
    <lineage>
        <taxon>Archaea</taxon>
        <taxon>Methanobacteriati</taxon>
        <taxon>Methanobacteriota</taxon>
        <taxon>Methanomada group</taxon>
        <taxon>Methanobacteria</taxon>
        <taxon>Methanobacteriales</taxon>
        <taxon>Methanobacteriaceae</taxon>
        <taxon>Methanobrevibacter</taxon>
    </lineage>
</organism>
<accession>A0A1V6MZX2</accession>
<evidence type="ECO:0000313" key="3">
    <source>
        <dbReference type="Proteomes" id="UP000191661"/>
    </source>
</evidence>
<protein>
    <submittedName>
        <fullName evidence="2">Uncharacterized protein</fullName>
    </submittedName>
</protein>